<dbReference type="Pfam" id="PF01943">
    <property type="entry name" value="Polysacc_synt"/>
    <property type="match status" value="1"/>
</dbReference>
<feature type="transmembrane region" description="Helical" evidence="6">
    <location>
        <begin position="442"/>
        <end position="465"/>
    </location>
</feature>
<feature type="transmembrane region" description="Helical" evidence="6">
    <location>
        <begin position="416"/>
        <end position="436"/>
    </location>
</feature>
<evidence type="ECO:0000256" key="5">
    <source>
        <dbReference type="ARBA" id="ARBA00023136"/>
    </source>
</evidence>
<dbReference type="Proteomes" id="UP000433223">
    <property type="component" value="Chromosome"/>
</dbReference>
<name>A0AAE6R4G3_9STRE</name>
<feature type="transmembrane region" description="Helical" evidence="6">
    <location>
        <begin position="176"/>
        <end position="194"/>
    </location>
</feature>
<evidence type="ECO:0000256" key="3">
    <source>
        <dbReference type="ARBA" id="ARBA00022692"/>
    </source>
</evidence>
<feature type="transmembrane region" description="Helical" evidence="6">
    <location>
        <begin position="57"/>
        <end position="75"/>
    </location>
</feature>
<keyword evidence="8" id="KW-1185">Reference proteome</keyword>
<evidence type="ECO:0000313" key="7">
    <source>
        <dbReference type="EMBL" id="QGZ27072.1"/>
    </source>
</evidence>
<feature type="transmembrane region" description="Helical" evidence="6">
    <location>
        <begin position="16"/>
        <end position="37"/>
    </location>
</feature>
<gene>
    <name evidence="7" type="ORF">GP482_02450</name>
</gene>
<dbReference type="AlphaFoldDB" id="A0AAE6R4G3"/>
<feature type="transmembrane region" description="Helical" evidence="6">
    <location>
        <begin position="148"/>
        <end position="170"/>
    </location>
</feature>
<keyword evidence="5 6" id="KW-0472">Membrane</keyword>
<evidence type="ECO:0000256" key="4">
    <source>
        <dbReference type="ARBA" id="ARBA00022989"/>
    </source>
</evidence>
<keyword evidence="4 6" id="KW-1133">Transmembrane helix</keyword>
<sequence length="472" mass="54454">MEKTMDKKNELAKNTFIIFIGRFCTQFVTFLLIPIYTRYLLTSDYGYVDLVQSYVSLLVPIIILRFDSAIFRFLIDYREKNTKRKIEIISSSFFLLFLQMIAVTFVLILINSYFHFSYWLAIVLNVIFVSFSSYLLQLVRGIGKNIDYSIASIISAVITIALNVVMLIALKYDGSSILYASAVANIFCSLYLVFKNNLYRYIKIESFNKNTLKEMLRYSIPMIPDGLSWWIVNVSDRTIISFLIGTSANGIYAISSKFSNILSSIFQIFNMSWQESASLHINDSDRDDFFTDILNKSYLFFYSACIFILVCMPFVFSLFIGEKFWTAYVYIPILLLGNLYNALGNITGGVYIAVKQTKQVAKTTIIAAFINIIINLSLIKLFGLYAAAFSTLLSYIVLALYRYIDVKKYVNMRLNLKTLFLTNILFIISSVIYFLNNFILNILNLILITIVISILNRSYILFLIYKLKKKMI</sequence>
<evidence type="ECO:0000313" key="8">
    <source>
        <dbReference type="Proteomes" id="UP000433223"/>
    </source>
</evidence>
<feature type="transmembrane region" description="Helical" evidence="6">
    <location>
        <begin position="87"/>
        <end position="110"/>
    </location>
</feature>
<feature type="transmembrane region" description="Helical" evidence="6">
    <location>
        <begin position="360"/>
        <end position="378"/>
    </location>
</feature>
<comment type="subcellular location">
    <subcellularLocation>
        <location evidence="1">Cell membrane</location>
        <topology evidence="1">Multi-pass membrane protein</topology>
    </subcellularLocation>
</comment>
<dbReference type="EMBL" id="CP046875">
    <property type="protein sequence ID" value="QGZ27072.1"/>
    <property type="molecule type" value="Genomic_DNA"/>
</dbReference>
<evidence type="ECO:0000256" key="6">
    <source>
        <dbReference type="SAM" id="Phobius"/>
    </source>
</evidence>
<keyword evidence="3 6" id="KW-0812">Transmembrane</keyword>
<keyword evidence="2" id="KW-1003">Cell membrane</keyword>
<feature type="transmembrane region" description="Helical" evidence="6">
    <location>
        <begin position="327"/>
        <end position="353"/>
    </location>
</feature>
<dbReference type="InterPro" id="IPR050833">
    <property type="entry name" value="Poly_Biosynth_Transport"/>
</dbReference>
<dbReference type="PANTHER" id="PTHR30250:SF11">
    <property type="entry name" value="O-ANTIGEN TRANSPORTER-RELATED"/>
    <property type="match status" value="1"/>
</dbReference>
<feature type="transmembrane region" description="Helical" evidence="6">
    <location>
        <begin position="116"/>
        <end position="136"/>
    </location>
</feature>
<dbReference type="PANTHER" id="PTHR30250">
    <property type="entry name" value="PST FAMILY PREDICTED COLANIC ACID TRANSPORTER"/>
    <property type="match status" value="1"/>
</dbReference>
<reference evidence="7 8" key="1">
    <citation type="submission" date="2019-12" db="EMBL/GenBank/DDBJ databases">
        <title>Complete genome sequence of Streptococcus lutetiensis CNU 77-61 isolated from Capra aegagrus hircus.</title>
        <authorList>
            <person name="Park S.Y."/>
            <person name="Kim J.H."/>
            <person name="Seo S.W."/>
        </authorList>
    </citation>
    <scope>NUCLEOTIDE SEQUENCE [LARGE SCALE GENOMIC DNA]</scope>
    <source>
        <strain evidence="7 8">CNU_77-61</strain>
    </source>
</reference>
<feature type="transmembrane region" description="Helical" evidence="6">
    <location>
        <begin position="384"/>
        <end position="404"/>
    </location>
</feature>
<evidence type="ECO:0000256" key="1">
    <source>
        <dbReference type="ARBA" id="ARBA00004651"/>
    </source>
</evidence>
<accession>A0AAE6R4G3</accession>
<feature type="transmembrane region" description="Helical" evidence="6">
    <location>
        <begin position="299"/>
        <end position="321"/>
    </location>
</feature>
<organism evidence="7 8">
    <name type="scientific">Streptococcus ruminicola</name>
    <dbReference type="NCBI Taxonomy" id="2686210"/>
    <lineage>
        <taxon>Bacteria</taxon>
        <taxon>Bacillati</taxon>
        <taxon>Bacillota</taxon>
        <taxon>Bacilli</taxon>
        <taxon>Lactobacillales</taxon>
        <taxon>Streptococcaceae</taxon>
        <taxon>Streptococcus</taxon>
    </lineage>
</organism>
<protein>
    <submittedName>
        <fullName evidence="7">Oligosaccharide flippase family protein</fullName>
    </submittedName>
</protein>
<proteinExistence type="predicted"/>
<dbReference type="GO" id="GO:0005886">
    <property type="term" value="C:plasma membrane"/>
    <property type="evidence" value="ECO:0007669"/>
    <property type="project" value="UniProtKB-SubCell"/>
</dbReference>
<evidence type="ECO:0000256" key="2">
    <source>
        <dbReference type="ARBA" id="ARBA00022475"/>
    </source>
</evidence>
<dbReference type="InterPro" id="IPR002797">
    <property type="entry name" value="Polysacc_synth"/>
</dbReference>